<reference evidence="1" key="1">
    <citation type="submission" date="2021-09" db="EMBL/GenBank/DDBJ databases">
        <authorList>
            <consortium name="AG Swart"/>
            <person name="Singh M."/>
            <person name="Singh A."/>
            <person name="Seah K."/>
            <person name="Emmerich C."/>
        </authorList>
    </citation>
    <scope>NUCLEOTIDE SEQUENCE</scope>
    <source>
        <strain evidence="1">ATCC30299</strain>
    </source>
</reference>
<gene>
    <name evidence="1" type="ORF">BSTOLATCC_MIC10007</name>
</gene>
<evidence type="ECO:0000313" key="2">
    <source>
        <dbReference type="Proteomes" id="UP001162131"/>
    </source>
</evidence>
<proteinExistence type="predicted"/>
<sequence length="72" mass="8378">MKKGQQKPTRGFVDVQDDRFWTWRVDREESHLVQLLSQEEDTKSNIDRLQKAVIKAKKVAAKIKSRPNGESP</sequence>
<accession>A0AAU9IKD3</accession>
<keyword evidence="2" id="KW-1185">Reference proteome</keyword>
<dbReference type="EMBL" id="CAJZBQ010000011">
    <property type="protein sequence ID" value="CAG9314211.1"/>
    <property type="molecule type" value="Genomic_DNA"/>
</dbReference>
<organism evidence="1 2">
    <name type="scientific">Blepharisma stoltei</name>
    <dbReference type="NCBI Taxonomy" id="1481888"/>
    <lineage>
        <taxon>Eukaryota</taxon>
        <taxon>Sar</taxon>
        <taxon>Alveolata</taxon>
        <taxon>Ciliophora</taxon>
        <taxon>Postciliodesmatophora</taxon>
        <taxon>Heterotrichea</taxon>
        <taxon>Heterotrichida</taxon>
        <taxon>Blepharismidae</taxon>
        <taxon>Blepharisma</taxon>
    </lineage>
</organism>
<comment type="caution">
    <text evidence="1">The sequence shown here is derived from an EMBL/GenBank/DDBJ whole genome shotgun (WGS) entry which is preliminary data.</text>
</comment>
<dbReference type="AlphaFoldDB" id="A0AAU9IKD3"/>
<dbReference type="Proteomes" id="UP001162131">
    <property type="component" value="Unassembled WGS sequence"/>
</dbReference>
<evidence type="ECO:0000313" key="1">
    <source>
        <dbReference type="EMBL" id="CAG9314211.1"/>
    </source>
</evidence>
<protein>
    <submittedName>
        <fullName evidence="1">Uncharacterized protein</fullName>
    </submittedName>
</protein>
<name>A0AAU9IKD3_9CILI</name>